<proteinExistence type="inferred from homology"/>
<keyword evidence="8" id="KW-0560">Oxidoreductase</keyword>
<organism evidence="12">
    <name type="scientific">Chromera velia CCMP2878</name>
    <dbReference type="NCBI Taxonomy" id="1169474"/>
    <lineage>
        <taxon>Eukaryota</taxon>
        <taxon>Sar</taxon>
        <taxon>Alveolata</taxon>
        <taxon>Colpodellida</taxon>
        <taxon>Chromeraceae</taxon>
        <taxon>Chromera</taxon>
    </lineage>
</organism>
<reference evidence="12" key="1">
    <citation type="submission" date="2014-11" db="EMBL/GenBank/DDBJ databases">
        <authorList>
            <person name="Otto D Thomas"/>
            <person name="Naeem Raeece"/>
        </authorList>
    </citation>
    <scope>NUCLEOTIDE SEQUENCE</scope>
</reference>
<keyword evidence="5" id="KW-0479">Metal-binding</keyword>
<protein>
    <recommendedName>
        <fullName evidence="11">TauD/TfdA-like domain-containing protein</fullName>
    </recommendedName>
</protein>
<name>A0A0G4G7I7_9ALVE</name>
<evidence type="ECO:0000256" key="10">
    <source>
        <dbReference type="SAM" id="MobiDB-lite"/>
    </source>
</evidence>
<dbReference type="GO" id="GO:0051213">
    <property type="term" value="F:dioxygenase activity"/>
    <property type="evidence" value="ECO:0007669"/>
    <property type="project" value="UniProtKB-KW"/>
</dbReference>
<keyword evidence="7" id="KW-0223">Dioxygenase</keyword>
<comment type="similarity">
    <text evidence="4">Belongs to the gamma-BBH/TMLD family.</text>
</comment>
<dbReference type="VEuPathDB" id="CryptoDB:Cvel_20591"/>
<dbReference type="Pfam" id="PF02668">
    <property type="entry name" value="TauD"/>
    <property type="match status" value="1"/>
</dbReference>
<feature type="region of interest" description="Disordered" evidence="10">
    <location>
        <begin position="412"/>
        <end position="449"/>
    </location>
</feature>
<comment type="cofactor">
    <cofactor evidence="1">
        <name>Fe(2+)</name>
        <dbReference type="ChEBI" id="CHEBI:29033"/>
    </cofactor>
</comment>
<evidence type="ECO:0000256" key="4">
    <source>
        <dbReference type="ARBA" id="ARBA00008654"/>
    </source>
</evidence>
<keyword evidence="6" id="KW-0124">Carnitine biosynthesis</keyword>
<dbReference type="InterPro" id="IPR050411">
    <property type="entry name" value="AlphaKG_dependent_hydroxylases"/>
</dbReference>
<gene>
    <name evidence="12" type="ORF">Cvel_20591</name>
</gene>
<evidence type="ECO:0000256" key="2">
    <source>
        <dbReference type="ARBA" id="ARBA00001961"/>
    </source>
</evidence>
<evidence type="ECO:0000256" key="6">
    <source>
        <dbReference type="ARBA" id="ARBA00022873"/>
    </source>
</evidence>
<dbReference type="InterPro" id="IPR038492">
    <property type="entry name" value="GBBH-like_N_sf"/>
</dbReference>
<dbReference type="GO" id="GO:0005739">
    <property type="term" value="C:mitochondrion"/>
    <property type="evidence" value="ECO:0007669"/>
    <property type="project" value="TreeGrafter"/>
</dbReference>
<dbReference type="PANTHER" id="PTHR10696:SF51">
    <property type="entry name" value="TRIMETHYLLYSINE DIOXYGENASE, MITOCHONDRIAL"/>
    <property type="match status" value="1"/>
</dbReference>
<keyword evidence="9" id="KW-0408">Iron</keyword>
<dbReference type="InterPro" id="IPR042098">
    <property type="entry name" value="TauD-like_sf"/>
</dbReference>
<dbReference type="GO" id="GO:0045329">
    <property type="term" value="P:carnitine biosynthetic process"/>
    <property type="evidence" value="ECO:0007669"/>
    <property type="project" value="UniProtKB-KW"/>
</dbReference>
<accession>A0A0G4G7I7</accession>
<sequence>MSFLGSMLKVSSAAAETAPRLSCVSVDQEKREVKIMWQNGLDSSFQFAWLRFNRPEIFTANWEHETALKEALQKSAVSSVSVASEGGGVVVQWQTDGQSSLFPAEQLWAFDLGRGVRYRDPVGELDRVLWNSLPVSGDRIPKFDFREVDPREGYSLETANQKQLAAVSVAVLKYGCARVSNCPVETNHLARLGRLLSSGLRPSFWGTDYDVLADPAGQPANLAYTPTRIPFHTDLPYNSFGSELVQMLHCLDNADPEGGGSQLADGVAAAEFIREADPEAFQVLSTTEMTYDYFAPEAAMYCTKKTPVFVLGGGGTGRVERVVFNHRPLAGCEDLEVLGALSKFADILERPEFSVTFKMQKGDMVLFDNSRLLHGRAAWRPVFRRHLKGGYLCRDEFMARCRFLVHTSDGEVGGAEKGKQCPYAETSGKEEQGDAAPSPPSFSPSHPQSCALKALSVEESGKWRLKAMVSSSGTP</sequence>
<evidence type="ECO:0000259" key="11">
    <source>
        <dbReference type="Pfam" id="PF02668"/>
    </source>
</evidence>
<dbReference type="InterPro" id="IPR003819">
    <property type="entry name" value="TauD/TfdA-like"/>
</dbReference>
<dbReference type="AlphaFoldDB" id="A0A0G4G7I7"/>
<dbReference type="Gene3D" id="3.60.130.10">
    <property type="entry name" value="Clavaminate synthase-like"/>
    <property type="match status" value="1"/>
</dbReference>
<evidence type="ECO:0000256" key="9">
    <source>
        <dbReference type="ARBA" id="ARBA00023004"/>
    </source>
</evidence>
<comment type="pathway">
    <text evidence="3">Amine and polyamine biosynthesis; carnitine biosynthesis.</text>
</comment>
<dbReference type="EMBL" id="CDMZ01000950">
    <property type="protein sequence ID" value="CEM24527.1"/>
    <property type="molecule type" value="Genomic_DNA"/>
</dbReference>
<evidence type="ECO:0000313" key="12">
    <source>
        <dbReference type="EMBL" id="CEM24527.1"/>
    </source>
</evidence>
<dbReference type="GO" id="GO:0046872">
    <property type="term" value="F:metal ion binding"/>
    <property type="evidence" value="ECO:0007669"/>
    <property type="project" value="UniProtKB-KW"/>
</dbReference>
<dbReference type="PANTHER" id="PTHR10696">
    <property type="entry name" value="GAMMA-BUTYROBETAINE HYDROXYLASE-RELATED"/>
    <property type="match status" value="1"/>
</dbReference>
<dbReference type="Gene3D" id="3.30.2020.30">
    <property type="match status" value="1"/>
</dbReference>
<evidence type="ECO:0000256" key="3">
    <source>
        <dbReference type="ARBA" id="ARBA00005022"/>
    </source>
</evidence>
<evidence type="ECO:0000256" key="7">
    <source>
        <dbReference type="ARBA" id="ARBA00022964"/>
    </source>
</evidence>
<evidence type="ECO:0000256" key="1">
    <source>
        <dbReference type="ARBA" id="ARBA00001954"/>
    </source>
</evidence>
<dbReference type="SUPFAM" id="SSF51197">
    <property type="entry name" value="Clavaminate synthase-like"/>
    <property type="match status" value="1"/>
</dbReference>
<comment type="cofactor">
    <cofactor evidence="2">
        <name>L-ascorbate</name>
        <dbReference type="ChEBI" id="CHEBI:38290"/>
    </cofactor>
</comment>
<feature type="domain" description="TauD/TfdA-like" evidence="11">
    <location>
        <begin position="153"/>
        <end position="391"/>
    </location>
</feature>
<evidence type="ECO:0000256" key="8">
    <source>
        <dbReference type="ARBA" id="ARBA00023002"/>
    </source>
</evidence>
<evidence type="ECO:0000256" key="5">
    <source>
        <dbReference type="ARBA" id="ARBA00022723"/>
    </source>
</evidence>